<dbReference type="PROSITE" id="PS51318">
    <property type="entry name" value="TAT"/>
    <property type="match status" value="1"/>
</dbReference>
<evidence type="ECO:0000259" key="1">
    <source>
        <dbReference type="Pfam" id="PF00561"/>
    </source>
</evidence>
<evidence type="ECO:0000313" key="3">
    <source>
        <dbReference type="Proteomes" id="UP000186720"/>
    </source>
</evidence>
<dbReference type="PANTHER" id="PTHR43433:SF5">
    <property type="entry name" value="AB HYDROLASE-1 DOMAIN-CONTAINING PROTEIN"/>
    <property type="match status" value="1"/>
</dbReference>
<dbReference type="InterPro" id="IPR029058">
    <property type="entry name" value="AB_hydrolase_fold"/>
</dbReference>
<dbReference type="Pfam" id="PF00561">
    <property type="entry name" value="Abhydrolase_1"/>
    <property type="match status" value="1"/>
</dbReference>
<proteinExistence type="predicted"/>
<protein>
    <recommendedName>
        <fullName evidence="1">AB hydrolase-1 domain-containing protein</fullName>
    </recommendedName>
</protein>
<gene>
    <name evidence="2" type="ORF">RG47T_2148</name>
</gene>
<dbReference type="NCBIfam" id="TIGR01409">
    <property type="entry name" value="TAT_signal_seq"/>
    <property type="match status" value="1"/>
</dbReference>
<organism evidence="2 3">
    <name type="scientific">Mucilaginibacter polytrichastri</name>
    <dbReference type="NCBI Taxonomy" id="1302689"/>
    <lineage>
        <taxon>Bacteria</taxon>
        <taxon>Pseudomonadati</taxon>
        <taxon>Bacteroidota</taxon>
        <taxon>Sphingobacteriia</taxon>
        <taxon>Sphingobacteriales</taxon>
        <taxon>Sphingobacteriaceae</taxon>
        <taxon>Mucilaginibacter</taxon>
    </lineage>
</organism>
<dbReference type="PANTHER" id="PTHR43433">
    <property type="entry name" value="HYDROLASE, ALPHA/BETA FOLD FAMILY PROTEIN"/>
    <property type="match status" value="1"/>
</dbReference>
<dbReference type="InterPro" id="IPR006311">
    <property type="entry name" value="TAT_signal"/>
</dbReference>
<comment type="caution">
    <text evidence="2">The sequence shown here is derived from an EMBL/GenBank/DDBJ whole genome shotgun (WGS) entry which is preliminary data.</text>
</comment>
<dbReference type="STRING" id="1302689.RG47T_2148"/>
<keyword evidence="3" id="KW-1185">Reference proteome</keyword>
<evidence type="ECO:0000313" key="2">
    <source>
        <dbReference type="EMBL" id="OKS86691.1"/>
    </source>
</evidence>
<reference evidence="2 3" key="1">
    <citation type="submission" date="2016-11" db="EMBL/GenBank/DDBJ databases">
        <title>Whole Genome Sequencing of Mucilaginibacter polytrichastri RG4-7(T) isolated from the moss sample.</title>
        <authorList>
            <person name="Li Y."/>
        </authorList>
    </citation>
    <scope>NUCLEOTIDE SEQUENCE [LARGE SCALE GENOMIC DNA]</scope>
    <source>
        <strain evidence="2 3">RG4-7</strain>
    </source>
</reference>
<dbReference type="Proteomes" id="UP000186720">
    <property type="component" value="Unassembled WGS sequence"/>
</dbReference>
<dbReference type="Gene3D" id="3.40.50.1820">
    <property type="entry name" value="alpha/beta hydrolase"/>
    <property type="match status" value="1"/>
</dbReference>
<dbReference type="AlphaFoldDB" id="A0A1Q5ZY65"/>
<dbReference type="InterPro" id="IPR019546">
    <property type="entry name" value="TAT_signal_bac_arc"/>
</dbReference>
<dbReference type="InterPro" id="IPR000073">
    <property type="entry name" value="AB_hydrolase_1"/>
</dbReference>
<dbReference type="EMBL" id="MPPL01000001">
    <property type="protein sequence ID" value="OKS86691.1"/>
    <property type="molecule type" value="Genomic_DNA"/>
</dbReference>
<dbReference type="InterPro" id="IPR050471">
    <property type="entry name" value="AB_hydrolase"/>
</dbReference>
<dbReference type="PRINTS" id="PR00111">
    <property type="entry name" value="ABHYDROLASE"/>
</dbReference>
<sequence>MPLAAGILIKIEMERRNFLKQGSIAAAGLALLNSVPVIAEAAVAHPYNASNVPTKYVEANGVKFAYRRLGKKAGLPLVCTNYLTGTMDNWDPAVINALAKDREVIIFDNRGVSGSSGETPDTIAAMAKDAGAFVDALGLKKIDLWGFSIGGMVAQQFTLDRPELIRRLILVGTGPRGGEGMQDYSSEVWEMLKKKHDQPDELLLDTFFIPTEESQKAGWAYLKRIRARTAKDPLLTEKVVPAQLAAIFGWGKMYDNKFEYLKEIKQPVFIGHGDHDVILPVVNAFNMKMHIPNAQLVIYPNANHSPQNQEPELFVRHITLFLDSVV</sequence>
<accession>A0A1Q5ZY65</accession>
<feature type="domain" description="AB hydrolase-1" evidence="1">
    <location>
        <begin position="83"/>
        <end position="309"/>
    </location>
</feature>
<dbReference type="SUPFAM" id="SSF53474">
    <property type="entry name" value="alpha/beta-Hydrolases"/>
    <property type="match status" value="1"/>
</dbReference>
<name>A0A1Q5ZY65_9SPHI</name>